<reference evidence="6" key="1">
    <citation type="submission" date="2016-09" db="EMBL/GenBank/DDBJ databases">
        <authorList>
            <person name="Greninger A.L."/>
            <person name="Jerome K.R."/>
            <person name="Mcnair B."/>
            <person name="Wallis C."/>
            <person name="Fang F."/>
        </authorList>
    </citation>
    <scope>NUCLEOTIDE SEQUENCE [LARGE SCALE GENOMIC DNA]</scope>
    <source>
        <strain evidence="6">M6</strain>
    </source>
</reference>
<evidence type="ECO:0000256" key="1">
    <source>
        <dbReference type="ARBA" id="ARBA00001954"/>
    </source>
</evidence>
<organism evidence="5 6">
    <name type="scientific">Mycolicibacterium flavescens</name>
    <name type="common">Mycobacterium flavescens</name>
    <dbReference type="NCBI Taxonomy" id="1776"/>
    <lineage>
        <taxon>Bacteria</taxon>
        <taxon>Bacillati</taxon>
        <taxon>Actinomycetota</taxon>
        <taxon>Actinomycetes</taxon>
        <taxon>Mycobacteriales</taxon>
        <taxon>Mycobacteriaceae</taxon>
        <taxon>Mycolicibacterium</taxon>
    </lineage>
</organism>
<dbReference type="EMBL" id="MIHA01000009">
    <property type="protein sequence ID" value="ODQ89626.1"/>
    <property type="molecule type" value="Genomic_DNA"/>
</dbReference>
<dbReference type="GO" id="GO:0046872">
    <property type="term" value="F:metal ion binding"/>
    <property type="evidence" value="ECO:0007669"/>
    <property type="project" value="UniProtKB-KW"/>
</dbReference>
<comment type="cofactor">
    <cofactor evidence="1">
        <name>Fe(2+)</name>
        <dbReference type="ChEBI" id="CHEBI:29033"/>
    </cofactor>
</comment>
<dbReference type="PROSITE" id="PS51184">
    <property type="entry name" value="JMJC"/>
    <property type="match status" value="1"/>
</dbReference>
<dbReference type="Gene3D" id="2.60.120.650">
    <property type="entry name" value="Cupin"/>
    <property type="match status" value="1"/>
</dbReference>
<evidence type="ECO:0000256" key="3">
    <source>
        <dbReference type="ARBA" id="ARBA00023004"/>
    </source>
</evidence>
<dbReference type="InterPro" id="IPR003347">
    <property type="entry name" value="JmjC_dom"/>
</dbReference>
<accession>A0A1E3RIC4</accession>
<dbReference type="OrthoDB" id="9764016at2"/>
<evidence type="ECO:0000259" key="4">
    <source>
        <dbReference type="PROSITE" id="PS51184"/>
    </source>
</evidence>
<dbReference type="InterPro" id="IPR039994">
    <property type="entry name" value="NO66-like"/>
</dbReference>
<sequence>MLTRCVAVEPRRFADEHWGRAPLLTRADALPRDFSDLLSPDTVDELIAERGVRSPFIRLAKEGGLLARDCYLGPAGFGAEVTDQVDSAKVLGEFAAGATIVLQGLHRLWPPLIGFVRAAVDDLGHPVQANAYITPPVNRGFDPHYDVHDVFVLQVSGQKRWVVHEPVHANPLPSQPWTQHRAAIGRRVEQAPVIDAVLDEGDTLYLPRGWVHSAQALDSTSIHLTIGVSPVTVLDVARSVVEQLAGSEAFRRALPLGADPTEADETMATVSKVMAEMVGALRDDASALSAGAAAHLERRHADRTRPVAVRPLATLAAAESASVAVRWRHGLIGALDESGDRVVLRLADRTITFPRICGEALVALHRGLAADAEHLPGLDAADGTVLIRRLLREAVVVPVPSSHG</sequence>
<dbReference type="PANTHER" id="PTHR13096:SF9">
    <property type="entry name" value="BIFUNCTIONAL LYSINE-SPECIFIC DEMETHYLASE AND HISTIDYL-HYDROXYLASE"/>
    <property type="match status" value="1"/>
</dbReference>
<dbReference type="AlphaFoldDB" id="A0A1E3RIC4"/>
<dbReference type="STRING" id="1776.BHQ18_14550"/>
<dbReference type="Pfam" id="PF08007">
    <property type="entry name" value="JmjC_2"/>
    <property type="match status" value="1"/>
</dbReference>
<dbReference type="Proteomes" id="UP000094053">
    <property type="component" value="Unassembled WGS sequence"/>
</dbReference>
<protein>
    <submittedName>
        <fullName evidence="5">Cupin</fullName>
    </submittedName>
</protein>
<name>A0A1E3RIC4_MYCFV</name>
<keyword evidence="2" id="KW-0479">Metal-binding</keyword>
<evidence type="ECO:0000256" key="2">
    <source>
        <dbReference type="ARBA" id="ARBA00022723"/>
    </source>
</evidence>
<feature type="domain" description="JmjC" evidence="4">
    <location>
        <begin position="98"/>
        <end position="245"/>
    </location>
</feature>
<evidence type="ECO:0000313" key="6">
    <source>
        <dbReference type="Proteomes" id="UP000094053"/>
    </source>
</evidence>
<comment type="caution">
    <text evidence="5">The sequence shown here is derived from an EMBL/GenBank/DDBJ whole genome shotgun (WGS) entry which is preliminary data.</text>
</comment>
<keyword evidence="3" id="KW-0408">Iron</keyword>
<proteinExistence type="predicted"/>
<dbReference type="SUPFAM" id="SSF51197">
    <property type="entry name" value="Clavaminate synthase-like"/>
    <property type="match status" value="1"/>
</dbReference>
<dbReference type="RefSeq" id="WP_069414319.1">
    <property type="nucleotide sequence ID" value="NZ_JACKUL010000026.1"/>
</dbReference>
<dbReference type="SMART" id="SM00558">
    <property type="entry name" value="JmjC"/>
    <property type="match status" value="1"/>
</dbReference>
<evidence type="ECO:0000313" key="5">
    <source>
        <dbReference type="EMBL" id="ODQ89626.1"/>
    </source>
</evidence>
<gene>
    <name evidence="5" type="ORF">BHQ18_14550</name>
</gene>
<dbReference type="GO" id="GO:0051864">
    <property type="term" value="F:histone H3K36 demethylase activity"/>
    <property type="evidence" value="ECO:0007669"/>
    <property type="project" value="TreeGrafter"/>
</dbReference>
<dbReference type="GO" id="GO:0032453">
    <property type="term" value="F:histone H3K4 demethylase activity"/>
    <property type="evidence" value="ECO:0007669"/>
    <property type="project" value="TreeGrafter"/>
</dbReference>
<dbReference type="PANTHER" id="PTHR13096">
    <property type="entry name" value="MINA53 MYC INDUCED NUCLEAR ANTIGEN"/>
    <property type="match status" value="1"/>
</dbReference>
<keyword evidence="6" id="KW-1185">Reference proteome</keyword>